<dbReference type="InterPro" id="IPR000994">
    <property type="entry name" value="Pept_M24"/>
</dbReference>
<evidence type="ECO:0000259" key="6">
    <source>
        <dbReference type="Pfam" id="PF00557"/>
    </source>
</evidence>
<dbReference type="InterPro" id="IPR036005">
    <property type="entry name" value="Creatinase/aminopeptidase-like"/>
</dbReference>
<accession>A0AAN9AET8</accession>
<dbReference type="InterPro" id="IPR029149">
    <property type="entry name" value="Creatin/AminoP/Spt16_N"/>
</dbReference>
<dbReference type="Gene3D" id="3.90.230.10">
    <property type="entry name" value="Creatinase/methionine aminopeptidase superfamily"/>
    <property type="match status" value="1"/>
</dbReference>
<dbReference type="GO" id="GO:0046872">
    <property type="term" value="F:metal ion binding"/>
    <property type="evidence" value="ECO:0007669"/>
    <property type="project" value="UniProtKB-KW"/>
</dbReference>
<evidence type="ECO:0000259" key="7">
    <source>
        <dbReference type="Pfam" id="PF01321"/>
    </source>
</evidence>
<dbReference type="FunFam" id="3.90.230.10:FF:000007">
    <property type="entry name" value="Xaa-Pro aminopeptidase P"/>
    <property type="match status" value="1"/>
</dbReference>
<name>A0AAN9AET8_HALRR</name>
<dbReference type="GO" id="GO:0070006">
    <property type="term" value="F:metalloaminopeptidase activity"/>
    <property type="evidence" value="ECO:0007669"/>
    <property type="project" value="InterPro"/>
</dbReference>
<dbReference type="SUPFAM" id="SSF55920">
    <property type="entry name" value="Creatinase/aminopeptidase"/>
    <property type="match status" value="1"/>
</dbReference>
<feature type="non-terminal residue" evidence="8">
    <location>
        <position position="1"/>
    </location>
</feature>
<reference evidence="8 9" key="1">
    <citation type="submission" date="2023-11" db="EMBL/GenBank/DDBJ databases">
        <title>Halocaridina rubra genome assembly.</title>
        <authorList>
            <person name="Smith C."/>
        </authorList>
    </citation>
    <scope>NUCLEOTIDE SEQUENCE [LARGE SCALE GENOMIC DNA]</scope>
    <source>
        <strain evidence="8">EP-1</strain>
        <tissue evidence="8">Whole</tissue>
    </source>
</reference>
<dbReference type="Pfam" id="PF00557">
    <property type="entry name" value="Peptidase_M24"/>
    <property type="match status" value="1"/>
</dbReference>
<dbReference type="CDD" id="cd01085">
    <property type="entry name" value="APP"/>
    <property type="match status" value="1"/>
</dbReference>
<comment type="cofactor">
    <cofactor evidence="1">
        <name>Mn(2+)</name>
        <dbReference type="ChEBI" id="CHEBI:29035"/>
    </cofactor>
</comment>
<keyword evidence="8" id="KW-0645">Protease</keyword>
<keyword evidence="3" id="KW-0479">Metal-binding</keyword>
<dbReference type="PANTHER" id="PTHR43763:SF6">
    <property type="entry name" value="XAA-PRO AMINOPEPTIDASE 1"/>
    <property type="match status" value="1"/>
</dbReference>
<keyword evidence="5" id="KW-0464">Manganese</keyword>
<dbReference type="InterPro" id="IPR000587">
    <property type="entry name" value="Creatinase_N"/>
</dbReference>
<dbReference type="Pfam" id="PF16189">
    <property type="entry name" value="Creatinase_N_2"/>
    <property type="match status" value="1"/>
</dbReference>
<evidence type="ECO:0000256" key="4">
    <source>
        <dbReference type="ARBA" id="ARBA00022801"/>
    </source>
</evidence>
<dbReference type="InterPro" id="IPR050422">
    <property type="entry name" value="X-Pro_aminopeptidase_P"/>
</dbReference>
<evidence type="ECO:0000256" key="3">
    <source>
        <dbReference type="ARBA" id="ARBA00022723"/>
    </source>
</evidence>
<dbReference type="Gene3D" id="3.40.350.10">
    <property type="entry name" value="Creatinase/prolidase N-terminal domain"/>
    <property type="match status" value="2"/>
</dbReference>
<dbReference type="InterPro" id="IPR033740">
    <property type="entry name" value="Pept_M24B"/>
</dbReference>
<comment type="similarity">
    <text evidence="2">Belongs to the peptidase M24B family.</text>
</comment>
<organism evidence="8 9">
    <name type="scientific">Halocaridina rubra</name>
    <name type="common">Hawaiian red shrimp</name>
    <dbReference type="NCBI Taxonomy" id="373956"/>
    <lineage>
        <taxon>Eukaryota</taxon>
        <taxon>Metazoa</taxon>
        <taxon>Ecdysozoa</taxon>
        <taxon>Arthropoda</taxon>
        <taxon>Crustacea</taxon>
        <taxon>Multicrustacea</taxon>
        <taxon>Malacostraca</taxon>
        <taxon>Eumalacostraca</taxon>
        <taxon>Eucarida</taxon>
        <taxon>Decapoda</taxon>
        <taxon>Pleocyemata</taxon>
        <taxon>Caridea</taxon>
        <taxon>Atyoidea</taxon>
        <taxon>Atyidae</taxon>
        <taxon>Halocaridina</taxon>
    </lineage>
</organism>
<keyword evidence="8" id="KW-0031">Aminopeptidase</keyword>
<dbReference type="Pfam" id="PF01321">
    <property type="entry name" value="Creatinase_N"/>
    <property type="match status" value="1"/>
</dbReference>
<evidence type="ECO:0000256" key="1">
    <source>
        <dbReference type="ARBA" id="ARBA00001936"/>
    </source>
</evidence>
<evidence type="ECO:0000313" key="8">
    <source>
        <dbReference type="EMBL" id="KAK7081922.1"/>
    </source>
</evidence>
<evidence type="ECO:0000313" key="9">
    <source>
        <dbReference type="Proteomes" id="UP001381693"/>
    </source>
</evidence>
<evidence type="ECO:0000256" key="2">
    <source>
        <dbReference type="ARBA" id="ARBA00008766"/>
    </source>
</evidence>
<dbReference type="GO" id="GO:0005737">
    <property type="term" value="C:cytoplasm"/>
    <property type="evidence" value="ECO:0007669"/>
    <property type="project" value="UniProtKB-ARBA"/>
</dbReference>
<proteinExistence type="inferred from homology"/>
<dbReference type="PANTHER" id="PTHR43763">
    <property type="entry name" value="XAA-PRO AMINOPEPTIDASE 1"/>
    <property type="match status" value="1"/>
</dbReference>
<protein>
    <submittedName>
        <fullName evidence="8">Xaa-Pro aminopeptidase 2</fullName>
        <ecNumber evidence="8">3.4.11.9</ecNumber>
    </submittedName>
</protein>
<dbReference type="AlphaFoldDB" id="A0AAN9AET8"/>
<dbReference type="EMBL" id="JAXCGZ010004340">
    <property type="protein sequence ID" value="KAK7081922.1"/>
    <property type="molecule type" value="Genomic_DNA"/>
</dbReference>
<evidence type="ECO:0000256" key="5">
    <source>
        <dbReference type="ARBA" id="ARBA00023211"/>
    </source>
</evidence>
<gene>
    <name evidence="8" type="primary">XPNPEP2_5</name>
    <name evidence="8" type="ORF">SK128_026348</name>
</gene>
<sequence length="487" mass="54488">SEYVAPADKRRQYISGFSGSAGTAVITQDKQAVWSDGRYFLQAEDELDCNWLLMKEGEPDVPTILEWLKLELTSGMNISADSTLIGSSEWLNYIKELGDINMIEIDENLNLVDEVWGNDNVTSRPPYAEDEVFIHDVTYAGRSWEEKVDDVRAEMLAQDADLIILTALDEIAWLFNLRGNDIPYNPVFRSYVTISANESNLFISPNKVTDAVRIHLKDVNIFDYDNFLSHLDSIQANKVMIPNAYSYAGGASYAVYSRIVEEARFLVTSPVLLMKAMKNPTEIQGMRNAHIKDAVALCDFLCFMEKEIKAGNDWTEISAANKLADYRGEQDGEKGLSFTTISGFGSNGAIIHYKPTSATDKTIDTSSLYLLDSGGQYLDGTTDVTRTMHYGTPTSLMVETYTRVLMGQIDLAMAVFPDGTMDTRTDILARGPLYEIGLDYNHGTGHGIGMFLSVHEAPTQVRIYGVEDHPFRYGYFFSDGKKLYLLE</sequence>
<dbReference type="Proteomes" id="UP001381693">
    <property type="component" value="Unassembled WGS sequence"/>
</dbReference>
<feature type="domain" description="Peptidase M24" evidence="6">
    <location>
        <begin position="285"/>
        <end position="461"/>
    </location>
</feature>
<keyword evidence="9" id="KW-1185">Reference proteome</keyword>
<comment type="caution">
    <text evidence="8">The sequence shown here is derived from an EMBL/GenBank/DDBJ whole genome shotgun (WGS) entry which is preliminary data.</text>
</comment>
<keyword evidence="4 8" id="KW-0378">Hydrolase</keyword>
<dbReference type="SUPFAM" id="SSF53092">
    <property type="entry name" value="Creatinase/prolidase N-terminal domain"/>
    <property type="match status" value="2"/>
</dbReference>
<dbReference type="EC" id="3.4.11.9" evidence="8"/>
<feature type="domain" description="Creatinase N-terminal" evidence="7">
    <location>
        <begin position="7"/>
        <end position="110"/>
    </location>
</feature>